<proteinExistence type="predicted"/>
<accession>A0ACC7LQ61</accession>
<name>A0ACC7LQ61_9FLAO</name>
<evidence type="ECO:0000313" key="1">
    <source>
        <dbReference type="EMBL" id="MFH6603717.1"/>
    </source>
</evidence>
<protein>
    <submittedName>
        <fullName evidence="1">DUF885 domain-containing protein</fullName>
    </submittedName>
</protein>
<sequence>MKFSRIGFVPIAVLALIISCKGGKKFDSSERLAAIIDSTYNFKPFDREEYPLGNYDESVYRQEAEFAEKQLAKLASITAEDLSETQQISLALLKFKLQNQVDEYAYQTYLNPIQSDQGFHLNLNYRVKPILNHEGAKEYLNLLNAIPRFTEQHLVLLRKGLEKGISQPKVIFDGYESTYDEHIVDDYTQSSFFRPFDNLPDLMDGAQKDSVLLAAKSAIEKSVVPSFKKIKAFFEEEYIPNTREVIGVSQTPNGSEFYQNRINYYTTTDEYTADDIHNIGLKEVARIKAEMEKIIEKVGFNGSFQEFLTFLRTDERFYAKTGDDLLKEARDIAKRIDAELPKYFITLPRKPYGVKKVPDAIAPKYTGGRYSGSSSATQPGYYLVNTYKLGSRPLYVLPSLTAHEAVPGHHLQGALNQELGDSIPDFRKRLYLSAYGEGWALYTEFLGNDMGIYTTPYEEFGKLTYEMWRACRLVVDTGIHAKRWSKQQVLDYMLSNTALSEHEVNTETDRYIAWPGQAISYKMGEIRIRELRKKAEDALGADFDIRKFHEVILEQGTVTLPILERRVNKYITSSKKKI</sequence>
<evidence type="ECO:0000313" key="2">
    <source>
        <dbReference type="Proteomes" id="UP001595191"/>
    </source>
</evidence>
<reference evidence="1" key="1">
    <citation type="submission" date="2024-09" db="EMBL/GenBank/DDBJ databases">
        <authorList>
            <person name="Liu J."/>
        </authorList>
    </citation>
    <scope>NUCLEOTIDE SEQUENCE</scope>
    <source>
        <strain evidence="1">NBU2967</strain>
    </source>
</reference>
<comment type="caution">
    <text evidence="1">The sequence shown here is derived from an EMBL/GenBank/DDBJ whole genome shotgun (WGS) entry which is preliminary data.</text>
</comment>
<dbReference type="EMBL" id="JBHFPV010000002">
    <property type="protein sequence ID" value="MFH6603717.1"/>
    <property type="molecule type" value="Genomic_DNA"/>
</dbReference>
<dbReference type="Proteomes" id="UP001595191">
    <property type="component" value="Unassembled WGS sequence"/>
</dbReference>
<gene>
    <name evidence="1" type="ORF">ACEZ3G_09540</name>
</gene>
<keyword evidence="2" id="KW-1185">Reference proteome</keyword>
<organism evidence="1 2">
    <name type="scientific">Meishania litoralis</name>
    <dbReference type="NCBI Taxonomy" id="3434685"/>
    <lineage>
        <taxon>Bacteria</taxon>
        <taxon>Pseudomonadati</taxon>
        <taxon>Bacteroidota</taxon>
        <taxon>Flavobacteriia</taxon>
        <taxon>Flavobacteriales</taxon>
        <taxon>Flavobacteriaceae</taxon>
        <taxon>Meishania</taxon>
    </lineage>
</organism>